<proteinExistence type="predicted"/>
<gene>
    <name evidence="6" type="primary">LOC108853997</name>
</gene>
<evidence type="ECO:0000313" key="5">
    <source>
        <dbReference type="Proteomes" id="UP000504610"/>
    </source>
</evidence>
<keyword evidence="5" id="KW-1185">Reference proteome</keyword>
<comment type="subcellular location">
    <subcellularLocation>
        <location evidence="1">Membrane</location>
        <topology evidence="1">Multi-pass membrane protein</topology>
    </subcellularLocation>
</comment>
<evidence type="ECO:0000256" key="2">
    <source>
        <dbReference type="ARBA" id="ARBA00022692"/>
    </source>
</evidence>
<accession>A0A6J0NE15</accession>
<protein>
    <submittedName>
        <fullName evidence="6">Light-harvesting complex-like protein 3 isotype 1, chloroplastic</fullName>
    </submittedName>
</protein>
<keyword evidence="4" id="KW-0472">Membrane</keyword>
<reference evidence="6" key="2">
    <citation type="submission" date="2025-08" db="UniProtKB">
        <authorList>
            <consortium name="RefSeq"/>
        </authorList>
    </citation>
    <scope>IDENTIFICATION</scope>
    <source>
        <tissue evidence="6">Leaf</tissue>
    </source>
</reference>
<dbReference type="OrthoDB" id="566010at2759"/>
<dbReference type="KEGG" id="rsz:108853997"/>
<evidence type="ECO:0000313" key="6">
    <source>
        <dbReference type="RefSeq" id="XP_018482982.1"/>
    </source>
</evidence>
<evidence type="ECO:0000256" key="3">
    <source>
        <dbReference type="ARBA" id="ARBA00022989"/>
    </source>
</evidence>
<dbReference type="Gene3D" id="1.10.3460.10">
    <property type="entry name" value="Chlorophyll a/b binding protein domain"/>
    <property type="match status" value="1"/>
</dbReference>
<dbReference type="AlphaFoldDB" id="A0A6J0NE15"/>
<dbReference type="Proteomes" id="UP000504610">
    <property type="component" value="Chromosome 4"/>
</dbReference>
<evidence type="ECO:0000256" key="4">
    <source>
        <dbReference type="ARBA" id="ARBA00023136"/>
    </source>
</evidence>
<keyword evidence="2" id="KW-0812">Transmembrane</keyword>
<organism evidence="5 6">
    <name type="scientific">Raphanus sativus</name>
    <name type="common">Radish</name>
    <name type="synonym">Raphanus raphanistrum var. sativus</name>
    <dbReference type="NCBI Taxonomy" id="3726"/>
    <lineage>
        <taxon>Eukaryota</taxon>
        <taxon>Viridiplantae</taxon>
        <taxon>Streptophyta</taxon>
        <taxon>Embryophyta</taxon>
        <taxon>Tracheophyta</taxon>
        <taxon>Spermatophyta</taxon>
        <taxon>Magnoliopsida</taxon>
        <taxon>eudicotyledons</taxon>
        <taxon>Gunneridae</taxon>
        <taxon>Pentapetalae</taxon>
        <taxon>rosids</taxon>
        <taxon>malvids</taxon>
        <taxon>Brassicales</taxon>
        <taxon>Brassicaceae</taxon>
        <taxon>Brassiceae</taxon>
        <taxon>Raphanus</taxon>
    </lineage>
</organism>
<reference evidence="5" key="1">
    <citation type="journal article" date="2019" name="Database">
        <title>The radish genome database (RadishGD): an integrated information resource for radish genomics.</title>
        <authorList>
            <person name="Yu H.J."/>
            <person name="Baek S."/>
            <person name="Lee Y.J."/>
            <person name="Cho A."/>
            <person name="Mun J.H."/>
        </authorList>
    </citation>
    <scope>NUCLEOTIDE SEQUENCE [LARGE SCALE GENOMIC DNA]</scope>
    <source>
        <strain evidence="5">cv. WK10039</strain>
    </source>
</reference>
<dbReference type="PANTHER" id="PTHR14154">
    <property type="entry name" value="UPF0041 BRAIN PROTEIN 44-RELATED"/>
    <property type="match status" value="1"/>
</dbReference>
<dbReference type="SUPFAM" id="SSF103511">
    <property type="entry name" value="Chlorophyll a-b binding protein"/>
    <property type="match status" value="1"/>
</dbReference>
<dbReference type="GeneID" id="108853997"/>
<keyword evidence="3" id="KW-1133">Transmembrane helix</keyword>
<name>A0A6J0NE15_RAPSA</name>
<dbReference type="RefSeq" id="XP_018482982.1">
    <property type="nucleotide sequence ID" value="XM_018627480.2"/>
</dbReference>
<sequence length="241" mass="27311">MALLFSPPIFIPKNSSPLLSANRFSLLSVTRANSSSDTGITSPATISVDVKEPHTSTPVVKKEEVSSAVEGEEEMKTTETFTNFEDARWVNGTWDLKQFEKDGKTDWDDVIVSEAKRRKWLEENPESTSNDEPVVFDTSVIPWWAWMKRYHLPEAELLNGRAAMVGFFMAYFVDSLTGVGLVDQTGNFFCKTLLFVAVAGVLFIRKNEDVDKLKKLFDETMLYDKQWQAAWKDGEEDSSKK</sequence>
<dbReference type="GO" id="GO:0016020">
    <property type="term" value="C:membrane"/>
    <property type="evidence" value="ECO:0007669"/>
    <property type="project" value="UniProtKB-SubCell"/>
</dbReference>
<evidence type="ECO:0000256" key="1">
    <source>
        <dbReference type="ARBA" id="ARBA00004141"/>
    </source>
</evidence>